<dbReference type="Gene3D" id="3.40.50.300">
    <property type="entry name" value="P-loop containing nucleotide triphosphate hydrolases"/>
    <property type="match status" value="1"/>
</dbReference>
<keyword evidence="2" id="KW-1185">Reference proteome</keyword>
<gene>
    <name evidence="1" type="ORF">BJG93_11840</name>
</gene>
<dbReference type="Proteomes" id="UP000179860">
    <property type="component" value="Chromosome 1"/>
</dbReference>
<dbReference type="AlphaFoldDB" id="A0A1I9YI82"/>
<dbReference type="RefSeq" id="WP_027199475.1">
    <property type="nucleotide sequence ID" value="NZ_KI421534.1"/>
</dbReference>
<protein>
    <submittedName>
        <fullName evidence="1">AAA family ATPase</fullName>
    </submittedName>
</protein>
<proteinExistence type="predicted"/>
<dbReference type="Pfam" id="PF13238">
    <property type="entry name" value="AAA_18"/>
    <property type="match status" value="1"/>
</dbReference>
<dbReference type="KEGG" id="pspw:BJG93_11840"/>
<reference evidence="1" key="1">
    <citation type="submission" date="2016-09" db="EMBL/GenBank/DDBJ databases">
        <title>The Complete Genome of Burkholderia sprentiae wsm5005.</title>
        <authorList>
            <person name="De Meyer S."/>
            <person name="Wang P."/>
            <person name="Terpolilli J."/>
        </authorList>
    </citation>
    <scope>NUCLEOTIDE SEQUENCE [LARGE SCALE GENOMIC DNA]</scope>
    <source>
        <strain evidence="1">WSM5005</strain>
    </source>
</reference>
<dbReference type="EMBL" id="CP017561">
    <property type="protein sequence ID" value="APA86015.1"/>
    <property type="molecule type" value="Genomic_DNA"/>
</dbReference>
<dbReference type="InterPro" id="IPR027417">
    <property type="entry name" value="P-loop_NTPase"/>
</dbReference>
<reference evidence="1" key="2">
    <citation type="submission" date="2021-06" db="EMBL/GenBank/DDBJ databases">
        <authorList>
            <person name="Rogers T.H."/>
            <person name="Ramsay J.P."/>
            <person name="Wang P."/>
            <person name="Terpolilli J."/>
        </authorList>
    </citation>
    <scope>NUCLEOTIDE SEQUENCE [LARGE SCALE GENOMIC DNA]</scope>
    <source>
        <strain evidence="1">WSM5005</strain>
    </source>
</reference>
<dbReference type="STRING" id="754502.BJG93_11840"/>
<sequence length="188" mass="20818">MTTAPRFLVLLSGPLAVGKTTLRDCLVTMHDVDYVRSSAFLIEKAQREGLPTDRRGLQELGDRLDAETDYRWIVDDVALPSMEASADKSRWLVDAVRKPKQVEHFKSLERIKVVHVHLTAPEDALRFRYETRRAASASGPLVPSYESAISHPNEVAARGLIKIADIVVDAIDGSTAELAQQIISLEGE</sequence>
<name>A0A1I9YI82_9BURK</name>
<dbReference type="SUPFAM" id="SSF52540">
    <property type="entry name" value="P-loop containing nucleoside triphosphate hydrolases"/>
    <property type="match status" value="1"/>
</dbReference>
<evidence type="ECO:0000313" key="2">
    <source>
        <dbReference type="Proteomes" id="UP000179860"/>
    </source>
</evidence>
<evidence type="ECO:0000313" key="1">
    <source>
        <dbReference type="EMBL" id="APA86015.1"/>
    </source>
</evidence>
<organism evidence="1 2">
    <name type="scientific">Paraburkholderia sprentiae WSM5005</name>
    <dbReference type="NCBI Taxonomy" id="754502"/>
    <lineage>
        <taxon>Bacteria</taxon>
        <taxon>Pseudomonadati</taxon>
        <taxon>Pseudomonadota</taxon>
        <taxon>Betaproteobacteria</taxon>
        <taxon>Burkholderiales</taxon>
        <taxon>Burkholderiaceae</taxon>
        <taxon>Paraburkholderia</taxon>
    </lineage>
</organism>
<accession>A0A1I9YI82</accession>